<gene>
    <name evidence="1" type="ORF">EI427_00670</name>
</gene>
<dbReference type="Pfam" id="PF09697">
    <property type="entry name" value="Porph_ging"/>
    <property type="match status" value="1"/>
</dbReference>
<dbReference type="Proteomes" id="UP000267268">
    <property type="component" value="Chromosome 1"/>
</dbReference>
<organism evidence="1 2">
    <name type="scientific">Flammeovirga pectinis</name>
    <dbReference type="NCBI Taxonomy" id="2494373"/>
    <lineage>
        <taxon>Bacteria</taxon>
        <taxon>Pseudomonadati</taxon>
        <taxon>Bacteroidota</taxon>
        <taxon>Cytophagia</taxon>
        <taxon>Cytophagales</taxon>
        <taxon>Flammeovirgaceae</taxon>
        <taxon>Flammeovirga</taxon>
    </lineage>
</organism>
<evidence type="ECO:0000313" key="1">
    <source>
        <dbReference type="EMBL" id="AZQ64521.1"/>
    </source>
</evidence>
<dbReference type="AlphaFoldDB" id="A0A3Q9FRP3"/>
<dbReference type="OrthoDB" id="1440774at2"/>
<dbReference type="EMBL" id="CP034562">
    <property type="protein sequence ID" value="AZQ64521.1"/>
    <property type="molecule type" value="Genomic_DNA"/>
</dbReference>
<sequence>MKGYNCFLATTIYGNYEIEAWFTPEVPVSDGPYLFGGLPGLIVLLNDKNNIHSFSIGEMIEDKTIMLKDKVTGRELFESVGFKKAFKNMKKKRQQLELGYDIEKGNPFLKSSSLPKLEDTSHENIKKLKLKYSLYDNLFFKFYDPKKEL</sequence>
<evidence type="ECO:0000313" key="2">
    <source>
        <dbReference type="Proteomes" id="UP000267268"/>
    </source>
</evidence>
<protein>
    <submittedName>
        <fullName evidence="1">GLPGLI family protein</fullName>
    </submittedName>
</protein>
<name>A0A3Q9FRP3_9BACT</name>
<dbReference type="NCBIfam" id="TIGR01200">
    <property type="entry name" value="GLPGLI"/>
    <property type="match status" value="1"/>
</dbReference>
<accession>A0A3Q9FRP3</accession>
<keyword evidence="2" id="KW-1185">Reference proteome</keyword>
<dbReference type="RefSeq" id="WP_126610726.1">
    <property type="nucleotide sequence ID" value="NZ_CP034562.1"/>
</dbReference>
<reference evidence="1 2" key="1">
    <citation type="submission" date="2018-12" db="EMBL/GenBank/DDBJ databases">
        <title>Flammeovirga pectinis sp. nov., isolated from the gut of the Korean scallop, Patinopecten yessoensis.</title>
        <authorList>
            <person name="Bae J.-W."/>
            <person name="Jeong Y.-S."/>
            <person name="Kang W."/>
        </authorList>
    </citation>
    <scope>NUCLEOTIDE SEQUENCE [LARGE SCALE GENOMIC DNA]</scope>
    <source>
        <strain evidence="1 2">L12M1</strain>
    </source>
</reference>
<dbReference type="InterPro" id="IPR005901">
    <property type="entry name" value="GLPGLI"/>
</dbReference>
<proteinExistence type="predicted"/>
<dbReference type="KEGG" id="fll:EI427_00670"/>